<name>A0A7K0FLS2_9SPHI</name>
<dbReference type="AlphaFoldDB" id="A0A7K0FLS2"/>
<dbReference type="RefSeq" id="WP_154286898.1">
    <property type="nucleotide sequence ID" value="NZ_WKJI01000001.1"/>
</dbReference>
<dbReference type="Pfam" id="PF07995">
    <property type="entry name" value="GSDH"/>
    <property type="match status" value="1"/>
</dbReference>
<dbReference type="InterPro" id="IPR036909">
    <property type="entry name" value="Cyt_c-like_dom_sf"/>
</dbReference>
<dbReference type="Gene3D" id="2.120.10.30">
    <property type="entry name" value="TolB, C-terminal domain"/>
    <property type="match status" value="1"/>
</dbReference>
<evidence type="ECO:0000256" key="2">
    <source>
        <dbReference type="ARBA" id="ARBA00022723"/>
    </source>
</evidence>
<keyword evidence="2 4" id="KW-0479">Metal-binding</keyword>
<dbReference type="InterPro" id="IPR012938">
    <property type="entry name" value="Glc/Sorbosone_DH"/>
</dbReference>
<dbReference type="GO" id="GO:0009055">
    <property type="term" value="F:electron transfer activity"/>
    <property type="evidence" value="ECO:0007669"/>
    <property type="project" value="InterPro"/>
</dbReference>
<organism evidence="6 7">
    <name type="scientific">Pedobacter puniceum</name>
    <dbReference type="NCBI Taxonomy" id="2666136"/>
    <lineage>
        <taxon>Bacteria</taxon>
        <taxon>Pseudomonadati</taxon>
        <taxon>Bacteroidota</taxon>
        <taxon>Sphingobacteriia</taxon>
        <taxon>Sphingobacteriales</taxon>
        <taxon>Sphingobacteriaceae</taxon>
        <taxon>Pedobacter</taxon>
    </lineage>
</organism>
<dbReference type="Pfam" id="PF13442">
    <property type="entry name" value="Cytochrome_CBB3"/>
    <property type="match status" value="1"/>
</dbReference>
<feature type="domain" description="Cytochrome c" evidence="5">
    <location>
        <begin position="36"/>
        <end position="112"/>
    </location>
</feature>
<keyword evidence="7" id="KW-1185">Reference proteome</keyword>
<dbReference type="PANTHER" id="PTHR19328:SF75">
    <property type="entry name" value="ALDOSE SUGAR DEHYDROGENASE YLII"/>
    <property type="match status" value="1"/>
</dbReference>
<accession>A0A7K0FLS2</accession>
<dbReference type="PANTHER" id="PTHR19328">
    <property type="entry name" value="HEDGEHOG-INTERACTING PROTEIN"/>
    <property type="match status" value="1"/>
</dbReference>
<dbReference type="GO" id="GO:0046872">
    <property type="term" value="F:metal ion binding"/>
    <property type="evidence" value="ECO:0007669"/>
    <property type="project" value="UniProtKB-KW"/>
</dbReference>
<evidence type="ECO:0000313" key="7">
    <source>
        <dbReference type="Proteomes" id="UP000462931"/>
    </source>
</evidence>
<dbReference type="PROSITE" id="PS51007">
    <property type="entry name" value="CYTC"/>
    <property type="match status" value="1"/>
</dbReference>
<protein>
    <submittedName>
        <fullName evidence="6">PQQ-dependent sugar dehydrogenase</fullName>
    </submittedName>
</protein>
<comment type="caution">
    <text evidence="6">The sequence shown here is derived from an EMBL/GenBank/DDBJ whole genome shotgun (WGS) entry which is preliminary data.</text>
</comment>
<dbReference type="Proteomes" id="UP000462931">
    <property type="component" value="Unassembled WGS sequence"/>
</dbReference>
<proteinExistence type="predicted"/>
<dbReference type="InterPro" id="IPR009056">
    <property type="entry name" value="Cyt_c-like_dom"/>
</dbReference>
<evidence type="ECO:0000313" key="6">
    <source>
        <dbReference type="EMBL" id="MRX46873.1"/>
    </source>
</evidence>
<reference evidence="6 7" key="1">
    <citation type="submission" date="2019-11" db="EMBL/GenBank/DDBJ databases">
        <authorList>
            <person name="Cheng Q."/>
            <person name="Yang Z."/>
        </authorList>
    </citation>
    <scope>NUCLEOTIDE SEQUENCE [LARGE SCALE GENOMIC DNA]</scope>
    <source>
        <strain evidence="6 7">HX-22-1</strain>
    </source>
</reference>
<dbReference type="Gene3D" id="1.10.760.10">
    <property type="entry name" value="Cytochrome c-like domain"/>
    <property type="match status" value="1"/>
</dbReference>
<evidence type="ECO:0000256" key="1">
    <source>
        <dbReference type="ARBA" id="ARBA00022617"/>
    </source>
</evidence>
<dbReference type="GO" id="GO:0020037">
    <property type="term" value="F:heme binding"/>
    <property type="evidence" value="ECO:0007669"/>
    <property type="project" value="InterPro"/>
</dbReference>
<evidence type="ECO:0000259" key="5">
    <source>
        <dbReference type="PROSITE" id="PS51007"/>
    </source>
</evidence>
<gene>
    <name evidence="6" type="ORF">GJJ64_06725</name>
</gene>
<dbReference type="SUPFAM" id="SSF46626">
    <property type="entry name" value="Cytochrome c"/>
    <property type="match status" value="1"/>
</dbReference>
<evidence type="ECO:0000256" key="3">
    <source>
        <dbReference type="ARBA" id="ARBA00023004"/>
    </source>
</evidence>
<keyword evidence="3 4" id="KW-0408">Iron</keyword>
<sequence>MLKPIITVISAVAISAALYQNQQETKPTITPIKLQENKNFGQAALHYKTYCGGCHGENLNTFIDRKWKYGNTRADIFKAIKNGYPDGGMPSFAAAFKDHEIYNLADYILDRLKNADKYAVSTKPKSNVFKTEKLTIRLDTIYAGGQSPWAIAFLPDGDLLVTYKEASLKRISKNKIATEISGLPEILSEGQGGLMDILLHPEFEKNQTLYLSYNKFKKVDGKTVSTTAIMMAKLSGNQLTEQKDIFVAEPYQSTRRHYGARMIFANDGYLYFSVGERGDHEKNPQSLDNNSLGKIHRINADGSIPKDNPFLSDKKVVPSTYSYGHRNPQGLAVNPKNGQIISHEHGPRGGDELNLILPKKNYGWPVISYGINYNGTILTNRTAKEGMEQPLHYWVPSIAPSGLAFANGNIYKGWDNNVMIGSLKYSYLNRCELVNNKVVKEELLFQNIGRVREVRTSPDGYLYMTVENPGIIYKLVPVN</sequence>
<dbReference type="InterPro" id="IPR011041">
    <property type="entry name" value="Quinoprot_gluc/sorb_DH_b-prop"/>
</dbReference>
<dbReference type="InterPro" id="IPR011042">
    <property type="entry name" value="6-blade_b-propeller_TolB-like"/>
</dbReference>
<dbReference type="SUPFAM" id="SSF50952">
    <property type="entry name" value="Soluble quinoprotein glucose dehydrogenase"/>
    <property type="match status" value="1"/>
</dbReference>
<dbReference type="EMBL" id="WKJI01000001">
    <property type="protein sequence ID" value="MRX46873.1"/>
    <property type="molecule type" value="Genomic_DNA"/>
</dbReference>
<keyword evidence="1 4" id="KW-0349">Heme</keyword>
<evidence type="ECO:0000256" key="4">
    <source>
        <dbReference type="PROSITE-ProRule" id="PRU00433"/>
    </source>
</evidence>